<accession>A0A3N4HR93</accession>
<evidence type="ECO:0000313" key="2">
    <source>
        <dbReference type="EMBL" id="RPA76229.1"/>
    </source>
</evidence>
<evidence type="ECO:0000256" key="1">
    <source>
        <dbReference type="SAM" id="MobiDB-lite"/>
    </source>
</evidence>
<dbReference type="AlphaFoldDB" id="A0A3N4HR93"/>
<reference evidence="2 3" key="1">
    <citation type="journal article" date="2018" name="Nat. Ecol. Evol.">
        <title>Pezizomycetes genomes reveal the molecular basis of ectomycorrhizal truffle lifestyle.</title>
        <authorList>
            <person name="Murat C."/>
            <person name="Payen T."/>
            <person name="Noel B."/>
            <person name="Kuo A."/>
            <person name="Morin E."/>
            <person name="Chen J."/>
            <person name="Kohler A."/>
            <person name="Krizsan K."/>
            <person name="Balestrini R."/>
            <person name="Da Silva C."/>
            <person name="Montanini B."/>
            <person name="Hainaut M."/>
            <person name="Levati E."/>
            <person name="Barry K.W."/>
            <person name="Belfiori B."/>
            <person name="Cichocki N."/>
            <person name="Clum A."/>
            <person name="Dockter R.B."/>
            <person name="Fauchery L."/>
            <person name="Guy J."/>
            <person name="Iotti M."/>
            <person name="Le Tacon F."/>
            <person name="Lindquist E.A."/>
            <person name="Lipzen A."/>
            <person name="Malagnac F."/>
            <person name="Mello A."/>
            <person name="Molinier V."/>
            <person name="Miyauchi S."/>
            <person name="Poulain J."/>
            <person name="Riccioni C."/>
            <person name="Rubini A."/>
            <person name="Sitrit Y."/>
            <person name="Splivallo R."/>
            <person name="Traeger S."/>
            <person name="Wang M."/>
            <person name="Zifcakova L."/>
            <person name="Wipf D."/>
            <person name="Zambonelli A."/>
            <person name="Paolocci F."/>
            <person name="Nowrousian M."/>
            <person name="Ottonello S."/>
            <person name="Baldrian P."/>
            <person name="Spatafora J.W."/>
            <person name="Henrissat B."/>
            <person name="Nagy L.G."/>
            <person name="Aury J.M."/>
            <person name="Wincker P."/>
            <person name="Grigoriev I.V."/>
            <person name="Bonfante P."/>
            <person name="Martin F.M."/>
        </authorList>
    </citation>
    <scope>NUCLEOTIDE SEQUENCE [LARGE SCALE GENOMIC DNA]</scope>
    <source>
        <strain evidence="2 3">RN42</strain>
    </source>
</reference>
<name>A0A3N4HR93_ASCIM</name>
<feature type="region of interest" description="Disordered" evidence="1">
    <location>
        <begin position="1"/>
        <end position="140"/>
    </location>
</feature>
<evidence type="ECO:0000313" key="3">
    <source>
        <dbReference type="Proteomes" id="UP000275078"/>
    </source>
</evidence>
<sequence length="362" mass="39936">MSSTNSSNWDAFRQSSANEADQDAAQALALLSTNHNDPELTLQQPSGWPVPPIDPHLLTPFPLLQQRGGPTRTISQSPSFRVDPYSYSRGNSPQPSTQALLSPYGNSPYSSMPGTPRAQSSRSVSGAERSITNEPDETFRKGIDLSDYEAGKPPVWSLGGGLPEVLNRIRNNQKYCSGWLEKMTDVTKIWKCHNVRLHAPGTGGKFGPAEDPGVRCDAGQDVCRYQECMTCFTHDRRNGPPLDPGLHQTVIQLTAAHFVVPPRVGRIHEGNRLCAEKVQLKIHSQNDVVCDECQRELVVEGRMLQCEGGGMADLNCSRRYCEDCWLRSMDPTYQKESVVSNGQTFGGIGNGIQPHYLVRDNI</sequence>
<dbReference type="EMBL" id="ML119748">
    <property type="protein sequence ID" value="RPA76229.1"/>
    <property type="molecule type" value="Genomic_DNA"/>
</dbReference>
<feature type="compositionally biased region" description="Polar residues" evidence="1">
    <location>
        <begin position="1"/>
        <end position="19"/>
    </location>
</feature>
<gene>
    <name evidence="2" type="ORF">BJ508DRAFT_331304</name>
</gene>
<protein>
    <submittedName>
        <fullName evidence="2">Uncharacterized protein</fullName>
    </submittedName>
</protein>
<keyword evidence="3" id="KW-1185">Reference proteome</keyword>
<dbReference type="Proteomes" id="UP000275078">
    <property type="component" value="Unassembled WGS sequence"/>
</dbReference>
<proteinExistence type="predicted"/>
<organism evidence="2 3">
    <name type="scientific">Ascobolus immersus RN42</name>
    <dbReference type="NCBI Taxonomy" id="1160509"/>
    <lineage>
        <taxon>Eukaryota</taxon>
        <taxon>Fungi</taxon>
        <taxon>Dikarya</taxon>
        <taxon>Ascomycota</taxon>
        <taxon>Pezizomycotina</taxon>
        <taxon>Pezizomycetes</taxon>
        <taxon>Pezizales</taxon>
        <taxon>Ascobolaceae</taxon>
        <taxon>Ascobolus</taxon>
    </lineage>
</organism>
<feature type="compositionally biased region" description="Polar residues" evidence="1">
    <location>
        <begin position="88"/>
        <end position="124"/>
    </location>
</feature>